<evidence type="ECO:0000313" key="2">
    <source>
        <dbReference type="Proteomes" id="UP000273001"/>
    </source>
</evidence>
<dbReference type="Proteomes" id="UP000273001">
    <property type="component" value="Chromosome"/>
</dbReference>
<gene>
    <name evidence="1" type="ORF">D5R93_10535</name>
</gene>
<protein>
    <submittedName>
        <fullName evidence="1">Uncharacterized protein</fullName>
    </submittedName>
</protein>
<reference evidence="1 2" key="1">
    <citation type="submission" date="2018-09" db="EMBL/GenBank/DDBJ databases">
        <authorList>
            <person name="Li J."/>
        </authorList>
    </citation>
    <scope>NUCLEOTIDE SEQUENCE [LARGE SCALE GENOMIC DNA]</scope>
    <source>
        <strain evidence="1 2">2129</strain>
    </source>
</reference>
<name>A0ABM6Z5S0_9ACTO</name>
<organism evidence="1 2">
    <name type="scientific">Actinomyces lilanjuaniae</name>
    <dbReference type="NCBI Taxonomy" id="2321394"/>
    <lineage>
        <taxon>Bacteria</taxon>
        <taxon>Bacillati</taxon>
        <taxon>Actinomycetota</taxon>
        <taxon>Actinomycetes</taxon>
        <taxon>Actinomycetales</taxon>
        <taxon>Actinomycetaceae</taxon>
        <taxon>Actinomyces</taxon>
    </lineage>
</organism>
<accession>A0ABM6Z5S0</accession>
<sequence length="69" mass="7742">MGAKHAGSYLSHGCRHCDSLAGAYFLNETITEAFTANLINSLPVIIELVRPSIEYMLLNAERDNLHWHD</sequence>
<dbReference type="EMBL" id="CP032514">
    <property type="protein sequence ID" value="AYD90330.1"/>
    <property type="molecule type" value="Genomic_DNA"/>
</dbReference>
<evidence type="ECO:0000313" key="1">
    <source>
        <dbReference type="EMBL" id="AYD90330.1"/>
    </source>
</evidence>
<proteinExistence type="predicted"/>
<keyword evidence="2" id="KW-1185">Reference proteome</keyword>